<reference evidence="3" key="1">
    <citation type="journal article" date="2019" name="Int. J. Syst. Evol. Microbiol.">
        <title>The Global Catalogue of Microorganisms (GCM) 10K type strain sequencing project: providing services to taxonomists for standard genome sequencing and annotation.</title>
        <authorList>
            <consortium name="The Broad Institute Genomics Platform"/>
            <consortium name="The Broad Institute Genome Sequencing Center for Infectious Disease"/>
            <person name="Wu L."/>
            <person name="Ma J."/>
        </authorList>
    </citation>
    <scope>NUCLEOTIDE SEQUENCE [LARGE SCALE GENOMIC DNA]</scope>
    <source>
        <strain evidence="3">CGMCC 4.7132</strain>
    </source>
</reference>
<sequence>MSEHPDVNPVREIYDAIAKGDLDHIRDSLLADDASFHVPGRGPLAGDYKGKEEVLGYLAKLAQHTGNSLQYDPDTFLAGDGHVAALLRIRGDRDGRSLDERGVHVFHVAGGKITERWSFPYDTHVIDEFFA</sequence>
<feature type="domain" description="SnoaL-like" evidence="1">
    <location>
        <begin position="10"/>
        <end position="115"/>
    </location>
</feature>
<evidence type="ECO:0000313" key="3">
    <source>
        <dbReference type="Proteomes" id="UP001596004"/>
    </source>
</evidence>
<accession>A0ABV9CS92</accession>
<name>A0ABV9CS92_9ACTN</name>
<dbReference type="RefSeq" id="WP_380847839.1">
    <property type="nucleotide sequence ID" value="NZ_JBHSFP010000031.1"/>
</dbReference>
<dbReference type="InterPro" id="IPR032710">
    <property type="entry name" value="NTF2-like_dom_sf"/>
</dbReference>
<comment type="caution">
    <text evidence="2">The sequence shown here is derived from an EMBL/GenBank/DDBJ whole genome shotgun (WGS) entry which is preliminary data.</text>
</comment>
<organism evidence="2 3">
    <name type="scientific">Sphaerisporangium dianthi</name>
    <dbReference type="NCBI Taxonomy" id="1436120"/>
    <lineage>
        <taxon>Bacteria</taxon>
        <taxon>Bacillati</taxon>
        <taxon>Actinomycetota</taxon>
        <taxon>Actinomycetes</taxon>
        <taxon>Streptosporangiales</taxon>
        <taxon>Streptosporangiaceae</taxon>
        <taxon>Sphaerisporangium</taxon>
    </lineage>
</organism>
<dbReference type="EMBL" id="JBHSFP010000031">
    <property type="protein sequence ID" value="MFC4535384.1"/>
    <property type="molecule type" value="Genomic_DNA"/>
</dbReference>
<dbReference type="InterPro" id="IPR037401">
    <property type="entry name" value="SnoaL-like"/>
</dbReference>
<dbReference type="Gene3D" id="3.10.450.50">
    <property type="match status" value="1"/>
</dbReference>
<dbReference type="PANTHER" id="PTHR41252:SF1">
    <property type="entry name" value="BLR2505 PROTEIN"/>
    <property type="match status" value="1"/>
</dbReference>
<evidence type="ECO:0000259" key="1">
    <source>
        <dbReference type="Pfam" id="PF12680"/>
    </source>
</evidence>
<gene>
    <name evidence="2" type="ORF">ACFO60_31865</name>
</gene>
<keyword evidence="3" id="KW-1185">Reference proteome</keyword>
<dbReference type="Proteomes" id="UP001596004">
    <property type="component" value="Unassembled WGS sequence"/>
</dbReference>
<dbReference type="Pfam" id="PF12680">
    <property type="entry name" value="SnoaL_2"/>
    <property type="match status" value="1"/>
</dbReference>
<dbReference type="PANTHER" id="PTHR41252">
    <property type="entry name" value="BLR2505 PROTEIN"/>
    <property type="match status" value="1"/>
</dbReference>
<proteinExistence type="predicted"/>
<protein>
    <submittedName>
        <fullName evidence="2">Nuclear transport factor 2 family protein</fullName>
    </submittedName>
</protein>
<dbReference type="SUPFAM" id="SSF54427">
    <property type="entry name" value="NTF2-like"/>
    <property type="match status" value="1"/>
</dbReference>
<evidence type="ECO:0000313" key="2">
    <source>
        <dbReference type="EMBL" id="MFC4535384.1"/>
    </source>
</evidence>